<evidence type="ECO:0000313" key="5">
    <source>
        <dbReference type="EMBL" id="MDA0140968.1"/>
    </source>
</evidence>
<gene>
    <name evidence="5" type="ORF">OJ962_25960</name>
</gene>
<comment type="similarity">
    <text evidence="1">Belongs to the glycosyl hydrolase 63 family.</text>
</comment>
<dbReference type="InterPro" id="IPR004888">
    <property type="entry name" value="Glycoside_hydrolase_63"/>
</dbReference>
<organism evidence="5 6">
    <name type="scientific">Solirubrobacter deserti</name>
    <dbReference type="NCBI Taxonomy" id="2282478"/>
    <lineage>
        <taxon>Bacteria</taxon>
        <taxon>Bacillati</taxon>
        <taxon>Actinomycetota</taxon>
        <taxon>Thermoleophilia</taxon>
        <taxon>Solirubrobacterales</taxon>
        <taxon>Solirubrobacteraceae</taxon>
        <taxon>Solirubrobacter</taxon>
    </lineage>
</organism>
<dbReference type="SUPFAM" id="SSF48208">
    <property type="entry name" value="Six-hairpin glycosidases"/>
    <property type="match status" value="1"/>
</dbReference>
<dbReference type="InterPro" id="IPR008928">
    <property type="entry name" value="6-hairpin_glycosidase_sf"/>
</dbReference>
<name>A0ABT4RRE2_9ACTN</name>
<dbReference type="PANTHER" id="PTHR10412:SF11">
    <property type="entry name" value="MANNOSYL-OLIGOSACCHARIDE GLUCOSIDASE"/>
    <property type="match status" value="1"/>
</dbReference>
<dbReference type="Proteomes" id="UP001147700">
    <property type="component" value="Unassembled WGS sequence"/>
</dbReference>
<proteinExistence type="inferred from homology"/>
<keyword evidence="3 5" id="KW-0326">Glycosidase</keyword>
<sequence length="341" mass="37989">MRAGRPDGFVPHTAFWNASPLWRRAPLYATASYRGDTGTESIQTPLLPVAWERVGGATPDDLAFLEAHARWLIRERDPDGDGLITILLPDESGLDDSPKYDAVYGRLAHWKPGYARLVQRCRRARWSAATLARTTDEHVEDVLVNVAHALSLRSLARLTGNAEWDEHAARTEAALVERCWNERRGLFFDLAGRSETQVELSTWSSLAPLALVGIPRELRERVANEHLLHRRRYWARFGVPSVSMEEPSFRPGFNAYRTWRGAAWMNTNWLMVGGLRALGADDEADTLAAGALAAVERSGYREYYHPRTGSGHGEQRFGFATLAIDLPSGFPATGGRVARSA</sequence>
<feature type="domain" description="Mannosylglycerate hydrolase MGH1-like glycoside hydrolase" evidence="4">
    <location>
        <begin position="2"/>
        <end position="318"/>
    </location>
</feature>
<reference evidence="5" key="1">
    <citation type="submission" date="2022-10" db="EMBL/GenBank/DDBJ databases">
        <title>The WGS of Solirubrobacter sp. CPCC 204708.</title>
        <authorList>
            <person name="Jiang Z."/>
        </authorList>
    </citation>
    <scope>NUCLEOTIDE SEQUENCE</scope>
    <source>
        <strain evidence="5">CPCC 204708</strain>
    </source>
</reference>
<evidence type="ECO:0000256" key="3">
    <source>
        <dbReference type="ARBA" id="ARBA00023295"/>
    </source>
</evidence>
<comment type="caution">
    <text evidence="5">The sequence shown here is derived from an EMBL/GenBank/DDBJ whole genome shotgun (WGS) entry which is preliminary data.</text>
</comment>
<protein>
    <submittedName>
        <fullName evidence="5">Trehalase family glycosidase</fullName>
    </submittedName>
</protein>
<evidence type="ECO:0000313" key="6">
    <source>
        <dbReference type="Proteomes" id="UP001147700"/>
    </source>
</evidence>
<dbReference type="PANTHER" id="PTHR10412">
    <property type="entry name" value="MANNOSYL-OLIGOSACCHARIDE GLUCOSIDASE"/>
    <property type="match status" value="1"/>
</dbReference>
<dbReference type="InterPro" id="IPR054491">
    <property type="entry name" value="MGH1-like_GH"/>
</dbReference>
<evidence type="ECO:0000256" key="2">
    <source>
        <dbReference type="ARBA" id="ARBA00022801"/>
    </source>
</evidence>
<dbReference type="GO" id="GO:0016798">
    <property type="term" value="F:hydrolase activity, acting on glycosyl bonds"/>
    <property type="evidence" value="ECO:0007669"/>
    <property type="project" value="UniProtKB-KW"/>
</dbReference>
<dbReference type="Pfam" id="PF22422">
    <property type="entry name" value="MGH1-like_GH"/>
    <property type="match status" value="1"/>
</dbReference>
<evidence type="ECO:0000256" key="1">
    <source>
        <dbReference type="ARBA" id="ARBA00010833"/>
    </source>
</evidence>
<dbReference type="Gene3D" id="1.50.10.10">
    <property type="match status" value="1"/>
</dbReference>
<dbReference type="EMBL" id="JAPCID010000048">
    <property type="protein sequence ID" value="MDA0140968.1"/>
    <property type="molecule type" value="Genomic_DNA"/>
</dbReference>
<keyword evidence="2" id="KW-0378">Hydrolase</keyword>
<keyword evidence="6" id="KW-1185">Reference proteome</keyword>
<evidence type="ECO:0000259" key="4">
    <source>
        <dbReference type="Pfam" id="PF22422"/>
    </source>
</evidence>
<dbReference type="InterPro" id="IPR012341">
    <property type="entry name" value="6hp_glycosidase-like_sf"/>
</dbReference>
<accession>A0ABT4RRE2</accession>